<sequence>MVINRDKPLKRYHVGIIQAMLIPPNVELVFGIEADGESLIDTTKKLLDASKMKILLVFALIFLGLNWRSQRNISVLEKEESELERQLKILNKPPVKSFQDVDGSILDCIDINKQPAFDHPLLRDHKIQMRPSSLPKEIPNIRDSILQLPMPKTQEKCPEGTVLIRRTRKEDLVAAKAVSNHYRANANAHPSTSKYFGFHFQLVKTAPDTSKGYYGAAAKINIRNVKVSENQFSEASIWIQNSLEQTNNIQFGWTINPKLFGDNHTRSFTYWTADNYRTTGCFNSLCPGFVQISRENYLGQILPISEYGGDVQYMLDILIFKDPKSGNWWMAHETKHGRKEFIGYWPKSIFTTMADSASEIQFGGKAYSPLNQPAPPMGSGHFVANDFSRTCFISNMQLVDSSNILFEPKNTSLLEITDNPNPNCYQVAYKGYTGEPRRYAMLFGGPGGTACDA</sequence>
<evidence type="ECO:0000313" key="3">
    <source>
        <dbReference type="Proteomes" id="UP000288805"/>
    </source>
</evidence>
<dbReference type="InterPro" id="IPR004314">
    <property type="entry name" value="Neprosin"/>
</dbReference>
<dbReference type="InterPro" id="IPR053168">
    <property type="entry name" value="Glutamic_endopeptidase"/>
</dbReference>
<name>A0A438I1L0_VITVI</name>
<feature type="domain" description="Neprosin PEP catalytic" evidence="1">
    <location>
        <begin position="193"/>
        <end position="452"/>
    </location>
</feature>
<gene>
    <name evidence="2" type="ORF">CK203_038802</name>
</gene>
<dbReference type="Pfam" id="PF14365">
    <property type="entry name" value="Neprosin_AP"/>
    <property type="match status" value="1"/>
</dbReference>
<evidence type="ECO:0000259" key="1">
    <source>
        <dbReference type="PROSITE" id="PS52045"/>
    </source>
</evidence>
<dbReference type="Gene3D" id="3.90.1320.10">
    <property type="entry name" value="Outer-capsid protein sigma 3, large lobe"/>
    <property type="match status" value="1"/>
</dbReference>
<organism evidence="2 3">
    <name type="scientific">Vitis vinifera</name>
    <name type="common">Grape</name>
    <dbReference type="NCBI Taxonomy" id="29760"/>
    <lineage>
        <taxon>Eukaryota</taxon>
        <taxon>Viridiplantae</taxon>
        <taxon>Streptophyta</taxon>
        <taxon>Embryophyta</taxon>
        <taxon>Tracheophyta</taxon>
        <taxon>Spermatophyta</taxon>
        <taxon>Magnoliopsida</taxon>
        <taxon>eudicotyledons</taxon>
        <taxon>Gunneridae</taxon>
        <taxon>Pentapetalae</taxon>
        <taxon>rosids</taxon>
        <taxon>Vitales</taxon>
        <taxon>Vitaceae</taxon>
        <taxon>Viteae</taxon>
        <taxon>Vitis</taxon>
    </lineage>
</organism>
<dbReference type="AlphaFoldDB" id="A0A438I1L0"/>
<protein>
    <recommendedName>
        <fullName evidence="1">Neprosin PEP catalytic domain-containing protein</fullName>
    </recommendedName>
</protein>
<dbReference type="Pfam" id="PF03080">
    <property type="entry name" value="Neprosin"/>
    <property type="match status" value="1"/>
</dbReference>
<dbReference type="PANTHER" id="PTHR31589:SF110">
    <property type="entry name" value="PROTEIN, PUTATIVE (DUF239)-RELATED"/>
    <property type="match status" value="1"/>
</dbReference>
<proteinExistence type="predicted"/>
<accession>A0A438I1L0</accession>
<evidence type="ECO:0000313" key="2">
    <source>
        <dbReference type="EMBL" id="RVW90595.1"/>
    </source>
</evidence>
<dbReference type="PANTHER" id="PTHR31589">
    <property type="entry name" value="PROTEIN, PUTATIVE (DUF239)-RELATED-RELATED"/>
    <property type="match status" value="1"/>
</dbReference>
<dbReference type="Proteomes" id="UP000288805">
    <property type="component" value="Unassembled WGS sequence"/>
</dbReference>
<dbReference type="EMBL" id="QGNW01000153">
    <property type="protein sequence ID" value="RVW90595.1"/>
    <property type="molecule type" value="Genomic_DNA"/>
</dbReference>
<dbReference type="InterPro" id="IPR025521">
    <property type="entry name" value="Neprosin_propep"/>
</dbReference>
<reference evidence="2 3" key="1">
    <citation type="journal article" date="2018" name="PLoS Genet.">
        <title>Population sequencing reveals clonal diversity and ancestral inbreeding in the grapevine cultivar Chardonnay.</title>
        <authorList>
            <person name="Roach M.J."/>
            <person name="Johnson D.L."/>
            <person name="Bohlmann J."/>
            <person name="van Vuuren H.J."/>
            <person name="Jones S.J."/>
            <person name="Pretorius I.S."/>
            <person name="Schmidt S.A."/>
            <person name="Borneman A.R."/>
        </authorList>
    </citation>
    <scope>NUCLEOTIDE SEQUENCE [LARGE SCALE GENOMIC DNA]</scope>
    <source>
        <strain evidence="3">cv. Chardonnay</strain>
        <tissue evidence="2">Leaf</tissue>
    </source>
</reference>
<dbReference type="PROSITE" id="PS52045">
    <property type="entry name" value="NEPROSIN_PEP_CD"/>
    <property type="match status" value="1"/>
</dbReference>
<comment type="caution">
    <text evidence="2">The sequence shown here is derived from an EMBL/GenBank/DDBJ whole genome shotgun (WGS) entry which is preliminary data.</text>
</comment>